<protein>
    <recommendedName>
        <fullName evidence="8">Formimidoyltransferase-cyclodeaminase</fullName>
        <ecNumber evidence="6">2.1.2.5</ecNumber>
        <ecNumber evidence="7">4.3.1.4</ecNumber>
    </recommendedName>
    <alternativeName>
        <fullName evidence="19">Formiminotransferase-cyclodeaminase</fullName>
    </alternativeName>
</protein>
<dbReference type="EC" id="4.3.1.4" evidence="7"/>
<dbReference type="PANTHER" id="PTHR12234">
    <property type="entry name" value="FORMIMINOTRANSFERASE-CYCLODEAMINASE"/>
    <property type="match status" value="1"/>
</dbReference>
<dbReference type="GO" id="GO:0005814">
    <property type="term" value="C:centriole"/>
    <property type="evidence" value="ECO:0007669"/>
    <property type="project" value="UniProtKB-SubCell"/>
</dbReference>
<evidence type="ECO:0000256" key="3">
    <source>
        <dbReference type="ARBA" id="ARBA00005082"/>
    </source>
</evidence>
<reference evidence="22" key="1">
    <citation type="submission" date="2013-08" db="EMBL/GenBank/DDBJ databases">
        <authorList>
            <person name="Mendez C."/>
            <person name="Richter M."/>
            <person name="Ferrer M."/>
            <person name="Sanchez J."/>
        </authorList>
    </citation>
    <scope>NUCLEOTIDE SEQUENCE</scope>
</reference>
<dbReference type="GO" id="GO:0019557">
    <property type="term" value="P:L-histidine catabolic process to glutamate and formate"/>
    <property type="evidence" value="ECO:0007669"/>
    <property type="project" value="UniProtKB-UniPathway"/>
</dbReference>
<evidence type="ECO:0000256" key="16">
    <source>
        <dbReference type="ARBA" id="ARBA00023268"/>
    </source>
</evidence>
<reference evidence="22" key="2">
    <citation type="journal article" date="2014" name="ISME J.">
        <title>Microbial stratification in low pH oxic and suboxic macroscopic growths along an acid mine drainage.</title>
        <authorList>
            <person name="Mendez-Garcia C."/>
            <person name="Mesa V."/>
            <person name="Sprenger R.R."/>
            <person name="Richter M."/>
            <person name="Diez M.S."/>
            <person name="Solano J."/>
            <person name="Bargiela R."/>
            <person name="Golyshina O.V."/>
            <person name="Manteca A."/>
            <person name="Ramos J.L."/>
            <person name="Gallego J.R."/>
            <person name="Llorente I."/>
            <person name="Martins Dos Santos V.A."/>
            <person name="Jensen O.N."/>
            <person name="Pelaez A.I."/>
            <person name="Sanchez J."/>
            <person name="Ferrer M."/>
        </authorList>
    </citation>
    <scope>NUCLEOTIDE SEQUENCE</scope>
</reference>
<keyword evidence="14" id="KW-0206">Cytoskeleton</keyword>
<dbReference type="Pfam" id="PF07837">
    <property type="entry name" value="FTCD_N"/>
    <property type="match status" value="1"/>
</dbReference>
<evidence type="ECO:0000259" key="20">
    <source>
        <dbReference type="SMART" id="SM01221"/>
    </source>
</evidence>
<dbReference type="GO" id="GO:0030409">
    <property type="term" value="F:glutamate formimidoyltransferase activity"/>
    <property type="evidence" value="ECO:0007669"/>
    <property type="project" value="UniProtKB-EC"/>
</dbReference>
<dbReference type="InterPro" id="IPR013802">
    <property type="entry name" value="Formiminotransferase_C"/>
</dbReference>
<proteinExistence type="inferred from homology"/>
<comment type="subunit">
    <text evidence="18">Homooctamer, including four polyglutamate binding sites. The subunits are arranged as a tetramer of dimers, and form a planar ring-shaped structure.</text>
</comment>
<keyword evidence="15" id="KW-0456">Lyase</keyword>
<dbReference type="PANTHER" id="PTHR12234:SF8">
    <property type="entry name" value="FORMIMINOTRANSFERASE-CYCLODEAMINASE"/>
    <property type="match status" value="1"/>
</dbReference>
<dbReference type="InterPro" id="IPR004227">
    <property type="entry name" value="Formiminotransferase_cat"/>
</dbReference>
<comment type="subcellular location">
    <subcellularLocation>
        <location evidence="1">Cytoplasm</location>
        <location evidence="1">Cytoskeleton</location>
        <location evidence="1">Microtubule organizing center</location>
        <location evidence="1">Centrosome</location>
        <location evidence="1">Centriole</location>
    </subcellularLocation>
    <subcellularLocation>
        <location evidence="2">Golgi apparatus</location>
    </subcellularLocation>
</comment>
<dbReference type="Pfam" id="PF04961">
    <property type="entry name" value="FTCD_C"/>
    <property type="match status" value="1"/>
</dbReference>
<feature type="domain" description="Formiminotransferase N-terminal subdomain" evidence="21">
    <location>
        <begin position="1"/>
        <end position="81"/>
    </location>
</feature>
<evidence type="ECO:0000256" key="12">
    <source>
        <dbReference type="ARBA" id="ARBA00022954"/>
    </source>
</evidence>
<evidence type="ECO:0000256" key="10">
    <source>
        <dbReference type="ARBA" id="ARBA00022679"/>
    </source>
</evidence>
<evidence type="ECO:0000256" key="7">
    <source>
        <dbReference type="ARBA" id="ARBA00012998"/>
    </source>
</evidence>
<comment type="similarity">
    <text evidence="4">In the N-terminal section; belongs to the formiminotransferase family.</text>
</comment>
<evidence type="ECO:0000256" key="5">
    <source>
        <dbReference type="ARBA" id="ARBA00010825"/>
    </source>
</evidence>
<accession>T1CKQ6</accession>
<name>T1CKQ6_9ZZZZ</name>
<dbReference type="SUPFAM" id="SSF55116">
    <property type="entry name" value="Formiminotransferase domain of formiminotransferase-cyclodeaminase"/>
    <property type="match status" value="2"/>
</dbReference>
<evidence type="ECO:0000256" key="18">
    <source>
        <dbReference type="ARBA" id="ARBA00025915"/>
    </source>
</evidence>
<comment type="pathway">
    <text evidence="3">Amino-acid degradation; L-histidine degradation into L-glutamate; L-glutamate from N-formimidoyl-L-glutamate (transferase route): step 1/1.</text>
</comment>
<dbReference type="GO" id="GO:0030412">
    <property type="term" value="F:formimidoyltetrahydrofolate cyclodeaminase activity"/>
    <property type="evidence" value="ECO:0007669"/>
    <property type="project" value="UniProtKB-EC"/>
</dbReference>
<dbReference type="SMART" id="SM01222">
    <property type="entry name" value="FTCD_N"/>
    <property type="match status" value="1"/>
</dbReference>
<dbReference type="Gene3D" id="3.30.990.10">
    <property type="entry name" value="Formiminotransferase, N-terminal subdomain"/>
    <property type="match status" value="1"/>
</dbReference>
<feature type="domain" description="Formiminotransferase C-terminal subdomain" evidence="20">
    <location>
        <begin position="82"/>
        <end position="196"/>
    </location>
</feature>
<comment type="function">
    <text evidence="17">Folate-dependent enzyme, that displays both transferase and deaminase activity. Serves to channel one-carbon units from formiminoglutamate to the folate pool.</text>
</comment>
<evidence type="ECO:0000256" key="11">
    <source>
        <dbReference type="ARBA" id="ARBA00022808"/>
    </source>
</evidence>
<dbReference type="Pfam" id="PF02971">
    <property type="entry name" value="FTCD"/>
    <property type="match status" value="1"/>
</dbReference>
<evidence type="ECO:0000256" key="17">
    <source>
        <dbReference type="ARBA" id="ARBA00025506"/>
    </source>
</evidence>
<dbReference type="GO" id="GO:0005542">
    <property type="term" value="F:folic acid binding"/>
    <property type="evidence" value="ECO:0007669"/>
    <property type="project" value="UniProtKB-KW"/>
</dbReference>
<dbReference type="Gene3D" id="3.30.70.670">
    <property type="entry name" value="Formiminotransferase, C-terminal subdomain"/>
    <property type="match status" value="1"/>
</dbReference>
<evidence type="ECO:0000256" key="9">
    <source>
        <dbReference type="ARBA" id="ARBA00022490"/>
    </source>
</evidence>
<keyword evidence="13" id="KW-0333">Golgi apparatus</keyword>
<evidence type="ECO:0000256" key="8">
    <source>
        <dbReference type="ARBA" id="ARBA00017787"/>
    </source>
</evidence>
<dbReference type="InterPro" id="IPR037070">
    <property type="entry name" value="Formiminotransferase_C_sf"/>
</dbReference>
<dbReference type="InterPro" id="IPR037064">
    <property type="entry name" value="Formiminotransferase_N_sf"/>
</dbReference>
<dbReference type="InterPro" id="IPR007044">
    <property type="entry name" value="Cyclodeamin/CycHdrlase"/>
</dbReference>
<evidence type="ECO:0000259" key="21">
    <source>
        <dbReference type="SMART" id="SM01222"/>
    </source>
</evidence>
<dbReference type="InterPro" id="IPR051623">
    <property type="entry name" value="FTCD"/>
</dbReference>
<comment type="similarity">
    <text evidence="5">In the C-terminal section; belongs to the cyclodeaminase/cyclohydrolase family.</text>
</comment>
<dbReference type="GO" id="GO:0005794">
    <property type="term" value="C:Golgi apparatus"/>
    <property type="evidence" value="ECO:0007669"/>
    <property type="project" value="UniProtKB-SubCell"/>
</dbReference>
<keyword evidence="9" id="KW-0963">Cytoplasm</keyword>
<feature type="non-terminal residue" evidence="22">
    <location>
        <position position="259"/>
    </location>
</feature>
<evidence type="ECO:0000256" key="15">
    <source>
        <dbReference type="ARBA" id="ARBA00023239"/>
    </source>
</evidence>
<dbReference type="AlphaFoldDB" id="T1CKQ6"/>
<evidence type="ECO:0000256" key="6">
    <source>
        <dbReference type="ARBA" id="ARBA00012252"/>
    </source>
</evidence>
<dbReference type="EMBL" id="AUZY01003591">
    <property type="protein sequence ID" value="EQD68194.1"/>
    <property type="molecule type" value="Genomic_DNA"/>
</dbReference>
<dbReference type="InterPro" id="IPR022384">
    <property type="entry name" value="FormiminoTrfase_cat_dom_sf"/>
</dbReference>
<dbReference type="SUPFAM" id="SSF101262">
    <property type="entry name" value="Methenyltetrahydrofolate cyclohydrolase-like"/>
    <property type="match status" value="1"/>
</dbReference>
<dbReference type="InterPro" id="IPR036178">
    <property type="entry name" value="Formintransfe-cycloase-like_sf"/>
</dbReference>
<keyword evidence="11" id="KW-0369">Histidine metabolism</keyword>
<keyword evidence="10 22" id="KW-0808">Transferase</keyword>
<evidence type="ECO:0000256" key="14">
    <source>
        <dbReference type="ARBA" id="ARBA00023212"/>
    </source>
</evidence>
<keyword evidence="12" id="KW-0290">Folate-binding</keyword>
<dbReference type="EC" id="2.1.2.5" evidence="6"/>
<dbReference type="InterPro" id="IPR012886">
    <property type="entry name" value="Formiminotransferase_N"/>
</dbReference>
<comment type="caution">
    <text evidence="22">The sequence shown here is derived from an EMBL/GenBank/DDBJ whole genome shotgun (WGS) entry which is preliminary data.</text>
</comment>
<dbReference type="GO" id="GO:0019556">
    <property type="term" value="P:L-histidine catabolic process to glutamate and formamide"/>
    <property type="evidence" value="ECO:0007669"/>
    <property type="project" value="UniProtKB-UniPathway"/>
</dbReference>
<evidence type="ECO:0000256" key="1">
    <source>
        <dbReference type="ARBA" id="ARBA00004114"/>
    </source>
</evidence>
<dbReference type="UniPathway" id="UPA00379">
    <property type="reaction ID" value="UER00555"/>
</dbReference>
<evidence type="ECO:0000256" key="4">
    <source>
        <dbReference type="ARBA" id="ARBA00008297"/>
    </source>
</evidence>
<dbReference type="SMART" id="SM01221">
    <property type="entry name" value="FTCD"/>
    <property type="match status" value="1"/>
</dbReference>
<keyword evidence="16" id="KW-0511">Multifunctional enzyme</keyword>
<sequence>MEEAIEWANRLGERVARELGVPVYLYGHAARRPERSDLARVREGQFEGLRESIGQDPSRAPDYGEPRLHPTAGAVAIGARPLLIAYNAYLTTDDVSVAKRIAHAVRARDGGLAEVKALGFEIRERRRAQVSMNLTDYRRTPIHRALEAVRREAGRYGVGIEESEIVGVVPYDALLDAAEYYLQLNRFDRGAILERKVATVDSTRPGHESVADFTARLAARAPTPGGGSAAAIAGAIGTALGEMVFAYTHPVGAAPADWT</sequence>
<organism evidence="22">
    <name type="scientific">mine drainage metagenome</name>
    <dbReference type="NCBI Taxonomy" id="410659"/>
    <lineage>
        <taxon>unclassified sequences</taxon>
        <taxon>metagenomes</taxon>
        <taxon>ecological metagenomes</taxon>
    </lineage>
</organism>
<evidence type="ECO:0000256" key="13">
    <source>
        <dbReference type="ARBA" id="ARBA00023034"/>
    </source>
</evidence>
<dbReference type="NCBIfam" id="TIGR02024">
    <property type="entry name" value="FtcD"/>
    <property type="match status" value="1"/>
</dbReference>
<evidence type="ECO:0000256" key="2">
    <source>
        <dbReference type="ARBA" id="ARBA00004555"/>
    </source>
</evidence>
<gene>
    <name evidence="22" type="ORF">B1B_05657</name>
</gene>
<dbReference type="Gene3D" id="1.20.120.680">
    <property type="entry name" value="Formiminotetrahydrofolate cyclodeaminase monomer, up-and-down helical bundle"/>
    <property type="match status" value="1"/>
</dbReference>
<evidence type="ECO:0000313" key="22">
    <source>
        <dbReference type="EMBL" id="EQD68194.1"/>
    </source>
</evidence>
<evidence type="ECO:0000256" key="19">
    <source>
        <dbReference type="ARBA" id="ARBA00030029"/>
    </source>
</evidence>